<comment type="caution">
    <text evidence="1">The sequence shown here is derived from an EMBL/GenBank/DDBJ whole genome shotgun (WGS) entry which is preliminary data.</text>
</comment>
<dbReference type="InterPro" id="IPR052927">
    <property type="entry name" value="DCC_oxidoreductase"/>
</dbReference>
<organism evidence="1 2">
    <name type="scientific">Pantoea allii</name>
    <dbReference type="NCBI Taxonomy" id="574096"/>
    <lineage>
        <taxon>Bacteria</taxon>
        <taxon>Pseudomonadati</taxon>
        <taxon>Pseudomonadota</taxon>
        <taxon>Gammaproteobacteria</taxon>
        <taxon>Enterobacterales</taxon>
        <taxon>Erwiniaceae</taxon>
        <taxon>Pantoea</taxon>
    </lineage>
</organism>
<evidence type="ECO:0000313" key="2">
    <source>
        <dbReference type="Proteomes" id="UP000245981"/>
    </source>
</evidence>
<dbReference type="GO" id="GO:0015035">
    <property type="term" value="F:protein-disulfide reductase activity"/>
    <property type="evidence" value="ECO:0007669"/>
    <property type="project" value="InterPro"/>
</dbReference>
<accession>A0A2V2BH45</accession>
<proteinExistence type="predicted"/>
<dbReference type="RefSeq" id="WP_109716328.1">
    <property type="nucleotide sequence ID" value="NZ_CP126314.1"/>
</dbReference>
<gene>
    <name evidence="1" type="ORF">C7431_101533</name>
</gene>
<dbReference type="PANTHER" id="PTHR33639:SF2">
    <property type="entry name" value="DUF393 DOMAIN-CONTAINING PROTEIN"/>
    <property type="match status" value="1"/>
</dbReference>
<dbReference type="EMBL" id="QGHF01000001">
    <property type="protein sequence ID" value="PWL00721.1"/>
    <property type="molecule type" value="Genomic_DNA"/>
</dbReference>
<dbReference type="InterPro" id="IPR007263">
    <property type="entry name" value="DCC1-like"/>
</dbReference>
<name>A0A2V2BH45_9GAMM</name>
<dbReference type="Pfam" id="PF04134">
    <property type="entry name" value="DCC1-like"/>
    <property type="match status" value="1"/>
</dbReference>
<protein>
    <submittedName>
        <fullName evidence="1">Putative DCC family thiol-disulfide oxidoreductase YuxK</fullName>
    </submittedName>
</protein>
<dbReference type="OrthoDB" id="9785438at2"/>
<dbReference type="PANTHER" id="PTHR33639">
    <property type="entry name" value="THIOL-DISULFIDE OXIDOREDUCTASE DCC"/>
    <property type="match status" value="1"/>
</dbReference>
<sequence length="143" mass="16715">MPQPPYLQTGESVVLYDGVCKLCTGWVSFLLRHRLAQQVRFAAVQSEQGKALLKWAGLPEDNINTIVYIRGDRHWLRAQAVLRVMQQLPMPWRALSVLRWFPPRISNFFYDCIALNRYRWFGRHPAQQAIQADYPGRFLPPHP</sequence>
<reference evidence="1 2" key="1">
    <citation type="submission" date="2018-05" db="EMBL/GenBank/DDBJ databases">
        <title>Genomic Encyclopedia of Type Strains, Phase IV (KMG-V): Genome sequencing to study the core and pangenomes of soil and plant-associated prokaryotes.</title>
        <authorList>
            <person name="Whitman W."/>
        </authorList>
    </citation>
    <scope>NUCLEOTIDE SEQUENCE [LARGE SCALE GENOMIC DNA]</scope>
    <source>
        <strain evidence="1 2">PNA 200-10</strain>
    </source>
</reference>
<dbReference type="Proteomes" id="UP000245981">
    <property type="component" value="Unassembled WGS sequence"/>
</dbReference>
<dbReference type="AlphaFoldDB" id="A0A2V2BH45"/>
<dbReference type="STRING" id="574096.HA38_05680"/>
<evidence type="ECO:0000313" key="1">
    <source>
        <dbReference type="EMBL" id="PWL00721.1"/>
    </source>
</evidence>